<gene>
    <name evidence="5" type="primary">wcuC</name>
    <name evidence="5" type="synonym">KL153_00009</name>
</gene>
<dbReference type="AlphaFoldDB" id="A0A1C3T1M8"/>
<proteinExistence type="inferred from homology"/>
<keyword evidence="1 3" id="KW-0378">Hydrolase</keyword>
<protein>
    <submittedName>
        <fullName evidence="5">Glycosyl hydrolase</fullName>
    </submittedName>
</protein>
<reference evidence="5" key="1">
    <citation type="submission" date="2016-07" db="EMBL/GenBank/DDBJ databases">
        <authorList>
            <person name="Informatics P."/>
        </authorList>
    </citation>
    <scope>NUCLEOTIDE SEQUENCE</scope>
    <source>
        <strain evidence="5">K280N</strain>
    </source>
</reference>
<sequence length="369" mass="42703">MIMYKMRHLFWALFIYIPFGSSLEVGVGTHMIYSKNTPHEMLKLISDYGFTSFRDGISWNATEKSSGVMGVTGLSQRLDDIYMGEKTLIVNNSMFILAYGNHNYTNNGRPQNREQVDAFVNYAKWIANRYKGRVKYYEIWNEWLINTGVDKKTSIPPDEVYLYLVQETYKVIKEADPNAIVVTGSIDPIYDDQVAWIKRLLKMGMGNCIDGISIHPYTYFETKRKDLIDPNSDMKVIDIFEDKINRFSGRKIPLYITEMGYPTTTSIPGGVTADIAAKYIYEYTLLASQRNYIKGIWWYELVDSGTNLKNKENNFGLFYSNLEPKESARVMKKLLPIIKNKVDALEMNESDISFTSGHTQYHWNEFKSK</sequence>
<evidence type="ECO:0000313" key="5">
    <source>
        <dbReference type="EMBL" id="SCA96173.1"/>
    </source>
</evidence>
<dbReference type="GO" id="GO:0004553">
    <property type="term" value="F:hydrolase activity, hydrolyzing O-glycosyl compounds"/>
    <property type="evidence" value="ECO:0007669"/>
    <property type="project" value="InterPro"/>
</dbReference>
<evidence type="ECO:0000256" key="1">
    <source>
        <dbReference type="ARBA" id="ARBA00022801"/>
    </source>
</evidence>
<dbReference type="InterPro" id="IPR051923">
    <property type="entry name" value="Glycosyl_Hydrolase_39"/>
</dbReference>
<dbReference type="RefSeq" id="WP_095032907.1">
    <property type="nucleotide sequence ID" value="NZ_CP113216.1"/>
</dbReference>
<comment type="similarity">
    <text evidence="3">Belongs to the glycosyl hydrolase 5 (cellulase A) family.</text>
</comment>
<reference evidence="5" key="2">
    <citation type="submission" date="2016-08" db="EMBL/GenBank/DDBJ databases">
        <title>Klebsiella loci capsule.</title>
        <authorList>
            <person name="Holt K.E."/>
            <person name="Thomson N.R."/>
        </authorList>
    </citation>
    <scope>NUCLEOTIDE SEQUENCE</scope>
    <source>
        <strain evidence="5">K280N</strain>
    </source>
</reference>
<evidence type="ECO:0000256" key="2">
    <source>
        <dbReference type="ARBA" id="ARBA00023295"/>
    </source>
</evidence>
<keyword evidence="2 3" id="KW-0326">Glycosidase</keyword>
<dbReference type="InterPro" id="IPR001547">
    <property type="entry name" value="Glyco_hydro_5"/>
</dbReference>
<dbReference type="PANTHER" id="PTHR12631:SF10">
    <property type="entry name" value="BETA-XYLOSIDASE-LIKE PROTEIN-RELATED"/>
    <property type="match status" value="1"/>
</dbReference>
<dbReference type="InterPro" id="IPR017853">
    <property type="entry name" value="GH"/>
</dbReference>
<dbReference type="EMBL" id="LT603725">
    <property type="protein sequence ID" value="SCA96173.1"/>
    <property type="molecule type" value="Genomic_DNA"/>
</dbReference>
<evidence type="ECO:0000256" key="3">
    <source>
        <dbReference type="RuleBase" id="RU361153"/>
    </source>
</evidence>
<dbReference type="GO" id="GO:0000272">
    <property type="term" value="P:polysaccharide catabolic process"/>
    <property type="evidence" value="ECO:0007669"/>
    <property type="project" value="InterPro"/>
</dbReference>
<feature type="domain" description="Glycoside hydrolase family 5" evidence="4">
    <location>
        <begin position="27"/>
        <end position="298"/>
    </location>
</feature>
<dbReference type="Pfam" id="PF00150">
    <property type="entry name" value="Cellulase"/>
    <property type="match status" value="1"/>
</dbReference>
<dbReference type="PANTHER" id="PTHR12631">
    <property type="entry name" value="ALPHA-L-IDURONIDASE"/>
    <property type="match status" value="1"/>
</dbReference>
<name>A0A1C3T1M8_KLEPN</name>
<accession>A0A1C3T1M8</accession>
<organism evidence="5">
    <name type="scientific">Klebsiella pneumoniae</name>
    <dbReference type="NCBI Taxonomy" id="573"/>
    <lineage>
        <taxon>Bacteria</taxon>
        <taxon>Pseudomonadati</taxon>
        <taxon>Pseudomonadota</taxon>
        <taxon>Gammaproteobacteria</taxon>
        <taxon>Enterobacterales</taxon>
        <taxon>Enterobacteriaceae</taxon>
        <taxon>Klebsiella/Raoultella group</taxon>
        <taxon>Klebsiella</taxon>
        <taxon>Klebsiella pneumoniae complex</taxon>
    </lineage>
</organism>
<dbReference type="Gene3D" id="3.20.20.80">
    <property type="entry name" value="Glycosidases"/>
    <property type="match status" value="1"/>
</dbReference>
<dbReference type="SUPFAM" id="SSF51445">
    <property type="entry name" value="(Trans)glycosidases"/>
    <property type="match status" value="1"/>
</dbReference>
<evidence type="ECO:0000259" key="4">
    <source>
        <dbReference type="Pfam" id="PF00150"/>
    </source>
</evidence>